<dbReference type="SUPFAM" id="SSF48452">
    <property type="entry name" value="TPR-like"/>
    <property type="match status" value="3"/>
</dbReference>
<dbReference type="AlphaFoldDB" id="A0A1T4LV39"/>
<dbReference type="Proteomes" id="UP000189857">
    <property type="component" value="Unassembled WGS sequence"/>
</dbReference>
<dbReference type="InterPro" id="IPR019734">
    <property type="entry name" value="TPR_rpt"/>
</dbReference>
<dbReference type="PANTHER" id="PTHR44943:SF8">
    <property type="entry name" value="TPR REPEAT-CONTAINING PROTEIN MJ0263"/>
    <property type="match status" value="1"/>
</dbReference>
<gene>
    <name evidence="4" type="ORF">SAMN02745110_00952</name>
</gene>
<dbReference type="SMART" id="SM00028">
    <property type="entry name" value="TPR"/>
    <property type="match status" value="7"/>
</dbReference>
<dbReference type="InterPro" id="IPR051685">
    <property type="entry name" value="Ycf3/AcsC/BcsC/TPR_MFPF"/>
</dbReference>
<name>A0A1T4LV39_9FIRM</name>
<dbReference type="Pfam" id="PF13181">
    <property type="entry name" value="TPR_8"/>
    <property type="match status" value="1"/>
</dbReference>
<keyword evidence="1" id="KW-0677">Repeat</keyword>
<reference evidence="4 5" key="1">
    <citation type="submission" date="2017-02" db="EMBL/GenBank/DDBJ databases">
        <authorList>
            <person name="Peterson S.W."/>
        </authorList>
    </citation>
    <scope>NUCLEOTIDE SEQUENCE [LARGE SCALE GENOMIC DNA]</scope>
    <source>
        <strain evidence="4 5">ATCC 17233</strain>
    </source>
</reference>
<evidence type="ECO:0000256" key="1">
    <source>
        <dbReference type="ARBA" id="ARBA00022737"/>
    </source>
</evidence>
<dbReference type="PANTHER" id="PTHR44943">
    <property type="entry name" value="CELLULOSE SYNTHASE OPERON PROTEIN C"/>
    <property type="match status" value="1"/>
</dbReference>
<evidence type="ECO:0000313" key="5">
    <source>
        <dbReference type="Proteomes" id="UP000189857"/>
    </source>
</evidence>
<dbReference type="SUPFAM" id="SSF81901">
    <property type="entry name" value="HCP-like"/>
    <property type="match status" value="1"/>
</dbReference>
<protein>
    <submittedName>
        <fullName evidence="4">Tetratricopeptide repeat-containing protein</fullName>
    </submittedName>
</protein>
<keyword evidence="2 3" id="KW-0802">TPR repeat</keyword>
<dbReference type="PROSITE" id="PS50293">
    <property type="entry name" value="TPR_REGION"/>
    <property type="match status" value="1"/>
</dbReference>
<dbReference type="OrthoDB" id="9816462at2"/>
<sequence>MQKNEIWEILGIAPTDDVELIKEAYRSKLLNTNPEDDQEGFMRLKEAFDEAVRSVNEGEEEEQEQPYAEIIEKVDSIYQDIDKRVDIQNWNELFSDEIFSELDQQDDIRNAFLGYVMDHCLFPSNIFKKFDEVFSITADQEALSEKFPPAYILFLINNIKADDGVIFSEKILKGRNECDKEAEEVKIESDYELETNDNFEYEIDNYISEVKKLTNYYRRIDDESLAEEKEQREELIDALGSEILYLRSMNYYHPAEVIAVTRYLYYKERYDECFNILKKKFDEIVNKGVKHSDYFVSHIIFMYLRFMILDIHKDMNISISDEELNKCDELISKKLDEKFNEETHPARGLILYLQGDKKKASDYLSYSCNYIRDNNSYNLILKQIDRERIAELEEQYDNKTISNRSLISLAWLYLRNDERDKAENILGEIKDGDPESIFEYDYLIGWFNMTGQDNENSLPHLIKWNQILVDKYGLEKPEDINKYTIEEIRDIQRIPYSFYLISYLYAMIEDTESAKENCKKALKNAHPKDFYEYARLYHAILNEREEFEELFDFWSSEVDRVDNYDYSLMARGFRQFAAYKIFNARTIIDDYYYLREADPTYIDSYLYAQEVYLAYNDSKGMEESFEYLEHYNIDDIRIDLNKARYYKQIKNIEEAIPLFEKVEDAINNGYDGISEIHKFYIAYVYALMDLEGMNKPDVDKEELVKRIKNLVERAKQDCEENINIHWIEVDYCEKYEDKADGAYASLHEAFPNYAKGYVEFGKYLNKNDREDEAIAEFEKALEIDPDNLDGLYWLARLYNNYLYIDKEMNEYNDKAEALSLRLNELEKEEYNALQLVLIYYDGMKYDKGLEFADKAVVDFPEAPFIHNARGIICMNMDNYEEAEKSLKKAIEVFNNPNARRFVAYSNLAKLYSIQRRFKEAADIYKEYIDRFNIDEEYYYDSLADYYDDANMFDEAIECREKAFICGLREITGTDVSESDVSVIKAINDNPDIPVYRFADILETERKYASSFLFKNDYDKLTEIEKDFDAYTEKAGLFKSVDENAKENIKSLRNALWEIGYYYLFTKKDPEKCIKYFEQFLKVFMCEENKDKEFYDKLFRTNEILARNYTVIHDVDNAKKYSENALKTIEKQYGSVEKYLDFTRLTPFRLCAVSGIYFYMGKRDEFRKYLDMIDLAPRCHHCPHSSCIDKNDKLALVAELDGDYEKALELFRNGNELGGNDTERATGIRECLRVLG</sequence>
<evidence type="ECO:0000256" key="3">
    <source>
        <dbReference type="PROSITE-ProRule" id="PRU00339"/>
    </source>
</evidence>
<evidence type="ECO:0000256" key="2">
    <source>
        <dbReference type="ARBA" id="ARBA00022803"/>
    </source>
</evidence>
<dbReference type="PROSITE" id="PS50005">
    <property type="entry name" value="TPR"/>
    <property type="match status" value="1"/>
</dbReference>
<proteinExistence type="predicted"/>
<dbReference type="InterPro" id="IPR011990">
    <property type="entry name" value="TPR-like_helical_dom_sf"/>
</dbReference>
<dbReference type="EMBL" id="FUXA01000006">
    <property type="protein sequence ID" value="SJZ58593.1"/>
    <property type="molecule type" value="Genomic_DNA"/>
</dbReference>
<keyword evidence="5" id="KW-1185">Reference proteome</keyword>
<dbReference type="Gene3D" id="1.25.40.10">
    <property type="entry name" value="Tetratricopeptide repeat domain"/>
    <property type="match status" value="2"/>
</dbReference>
<evidence type="ECO:0000313" key="4">
    <source>
        <dbReference type="EMBL" id="SJZ58593.1"/>
    </source>
</evidence>
<accession>A0A1T4LV39</accession>
<feature type="repeat" description="TPR" evidence="3">
    <location>
        <begin position="754"/>
        <end position="787"/>
    </location>
</feature>
<dbReference type="RefSeq" id="WP_078786799.1">
    <property type="nucleotide sequence ID" value="NZ_FMTO01000004.1"/>
</dbReference>
<organism evidence="4 5">
    <name type="scientific">Eubacterium ruminantium</name>
    <dbReference type="NCBI Taxonomy" id="42322"/>
    <lineage>
        <taxon>Bacteria</taxon>
        <taxon>Bacillati</taxon>
        <taxon>Bacillota</taxon>
        <taxon>Clostridia</taxon>
        <taxon>Eubacteriales</taxon>
        <taxon>Eubacteriaceae</taxon>
        <taxon>Eubacterium</taxon>
    </lineage>
</organism>
<dbReference type="Pfam" id="PF13424">
    <property type="entry name" value="TPR_12"/>
    <property type="match status" value="1"/>
</dbReference>